<comment type="function">
    <text evidence="5">Required for morphogenesis and for the elongation of the flagellar filament by facilitating polymerization of the flagellin monomers at the tip of growing filament. Forms a capping structure, which prevents flagellin subunits (transported through the central channel of the flagellum) from leaking out without polymerization at the distal end.</text>
</comment>
<evidence type="ECO:0000256" key="2">
    <source>
        <dbReference type="ARBA" id="ARBA00011255"/>
    </source>
</evidence>
<dbReference type="EMBL" id="CP017962">
    <property type="protein sequence ID" value="APC49187.1"/>
    <property type="molecule type" value="Genomic_DNA"/>
</dbReference>
<dbReference type="GO" id="GO:0071973">
    <property type="term" value="P:bacterial-type flagellum-dependent cell motility"/>
    <property type="evidence" value="ECO:0007669"/>
    <property type="project" value="TreeGrafter"/>
</dbReference>
<evidence type="ECO:0000256" key="5">
    <source>
        <dbReference type="RuleBase" id="RU362066"/>
    </source>
</evidence>
<name>A0AAC9J125_VIRHA</name>
<dbReference type="KEGG" id="vhl:BME96_13705"/>
<keyword evidence="3" id="KW-0175">Coiled coil</keyword>
<evidence type="ECO:0000256" key="1">
    <source>
        <dbReference type="ARBA" id="ARBA00009764"/>
    </source>
</evidence>
<reference evidence="8 9" key="1">
    <citation type="submission" date="2016-11" db="EMBL/GenBank/DDBJ databases">
        <title>Complete genome sequencing of Virgibacillus halodenitrificans PDB-F2.</title>
        <authorList>
            <person name="Sun Z."/>
            <person name="Zhou Y."/>
            <person name="Li H."/>
        </authorList>
    </citation>
    <scope>NUCLEOTIDE SEQUENCE [LARGE SCALE GENOMIC DNA]</scope>
    <source>
        <strain evidence="8 9">PDB-F2</strain>
    </source>
</reference>
<evidence type="ECO:0000256" key="4">
    <source>
        <dbReference type="ARBA" id="ARBA00023143"/>
    </source>
</evidence>
<dbReference type="GO" id="GO:0009421">
    <property type="term" value="C:bacterial-type flagellum filament cap"/>
    <property type="evidence" value="ECO:0007669"/>
    <property type="project" value="InterPro"/>
</dbReference>
<evidence type="ECO:0000259" key="6">
    <source>
        <dbReference type="Pfam" id="PF02465"/>
    </source>
</evidence>
<dbReference type="Pfam" id="PF07195">
    <property type="entry name" value="FliD_C"/>
    <property type="match status" value="1"/>
</dbReference>
<sequence>MRIGGLASGMDIDSLVADLMKAERLPMQKMQQDRTWMTWQRDAFREVNTKFLNFRSELTKMKLSTTFRSRMTSTTNENYVSATATSAAGLSSYTISDVKKLATAATKVNGGPVFQDAKSIDTRKSLAELQSRFSNTTDFKWEQGSVKKETVNVDKEGSVFKLNLQTGTNIKNIEEMSVKVGNTYFKVVDAAGNTKPLEGEVLIDKGTGELTFNEPLKTGSDIKVNYTTDLQIDTMKTGAEGKTIKLSNQGISEDEFEMKIGGETYKAKGGNIYLSTDSSFANPQGTINTETGVITRNEAIPKDTDVEVTYKYDYTSFRVGAHTKDGEKEEAFNIKASQSFDSMISQVNSANVGVSMFYDSVKGQMTLNRTETGNFNGNEHGSTDYSTNDQEIITKGTFIQNQLQFSTGTETGGTDAHFTINGLETTRSSNSFTISGVTFNLKQTFSGEDVKVNISNDSNTVFENIKGFVEKYNELIGGIQDRLQEDRYKDYRPLTDKQREEMSDKQQELWEEKSKSGLLRRDSTLSSALNDMRRDFYTPVNNGEIPSAMQQLASIGISTTANYLEGGKLEINEAKLKKAIEENPEAVEKLFKNDGTGYGQQGILDRLTDTANKVMDTIKTKAGNTFQTENQYTMGRQLDDLKDRISSFEKRLVQVEDRYWRQFTAMEKAIQRANQQSMYLMQQFGGGM</sequence>
<comment type="subcellular location">
    <subcellularLocation>
        <location evidence="5">Secreted</location>
    </subcellularLocation>
    <subcellularLocation>
        <location evidence="5">Bacterial flagellum</location>
    </subcellularLocation>
</comment>
<dbReference type="PANTHER" id="PTHR30288:SF0">
    <property type="entry name" value="FLAGELLAR HOOK-ASSOCIATED PROTEIN 2"/>
    <property type="match status" value="1"/>
</dbReference>
<dbReference type="InterPro" id="IPR003481">
    <property type="entry name" value="FliD_N"/>
</dbReference>
<dbReference type="GO" id="GO:0009424">
    <property type="term" value="C:bacterial-type flagellum hook"/>
    <property type="evidence" value="ECO:0007669"/>
    <property type="project" value="UniProtKB-UniRule"/>
</dbReference>
<dbReference type="GeneID" id="71515461"/>
<dbReference type="PANTHER" id="PTHR30288">
    <property type="entry name" value="FLAGELLAR CAP/ASSEMBLY PROTEIN FLID"/>
    <property type="match status" value="1"/>
</dbReference>
<dbReference type="InterPro" id="IPR010809">
    <property type="entry name" value="FliD_C"/>
</dbReference>
<keyword evidence="4 5" id="KW-0975">Bacterial flagellum</keyword>
<dbReference type="AlphaFoldDB" id="A0AAC9J125"/>
<dbReference type="RefSeq" id="WP_071649334.1">
    <property type="nucleotide sequence ID" value="NZ_CP017962.1"/>
</dbReference>
<keyword evidence="5" id="KW-0964">Secreted</keyword>
<comment type="similarity">
    <text evidence="1 5">Belongs to the FliD family.</text>
</comment>
<evidence type="ECO:0000256" key="3">
    <source>
        <dbReference type="ARBA" id="ARBA00023054"/>
    </source>
</evidence>
<gene>
    <name evidence="8" type="ORF">BME96_13705</name>
</gene>
<protein>
    <recommendedName>
        <fullName evidence="5">Flagellar hook-associated protein 2</fullName>
        <shortName evidence="5">HAP2</shortName>
    </recommendedName>
    <alternativeName>
        <fullName evidence="5">Flagellar cap protein</fullName>
    </alternativeName>
</protein>
<dbReference type="GO" id="GO:0007155">
    <property type="term" value="P:cell adhesion"/>
    <property type="evidence" value="ECO:0007669"/>
    <property type="project" value="InterPro"/>
</dbReference>
<evidence type="ECO:0000313" key="8">
    <source>
        <dbReference type="EMBL" id="APC49187.1"/>
    </source>
</evidence>
<organism evidence="8 9">
    <name type="scientific">Virgibacillus halodenitrificans</name>
    <name type="common">Bacillus halodenitrificans</name>
    <dbReference type="NCBI Taxonomy" id="1482"/>
    <lineage>
        <taxon>Bacteria</taxon>
        <taxon>Bacillati</taxon>
        <taxon>Bacillota</taxon>
        <taxon>Bacilli</taxon>
        <taxon>Bacillales</taxon>
        <taxon>Bacillaceae</taxon>
        <taxon>Virgibacillus</taxon>
    </lineage>
</organism>
<proteinExistence type="inferred from homology"/>
<evidence type="ECO:0000259" key="7">
    <source>
        <dbReference type="Pfam" id="PF07195"/>
    </source>
</evidence>
<dbReference type="Pfam" id="PF02465">
    <property type="entry name" value="FliD_N"/>
    <property type="match status" value="1"/>
</dbReference>
<feature type="domain" description="Flagellar hook-associated protein 2 N-terminal" evidence="6">
    <location>
        <begin position="8"/>
        <end position="105"/>
    </location>
</feature>
<comment type="subunit">
    <text evidence="2 5">Homopentamer.</text>
</comment>
<feature type="domain" description="Flagellar hook-associated protein 2 C-terminal" evidence="7">
    <location>
        <begin position="413"/>
        <end position="675"/>
    </location>
</feature>
<dbReference type="GO" id="GO:0005576">
    <property type="term" value="C:extracellular region"/>
    <property type="evidence" value="ECO:0007669"/>
    <property type="project" value="UniProtKB-SubCell"/>
</dbReference>
<accession>A0AAC9J125</accession>
<dbReference type="Proteomes" id="UP000182945">
    <property type="component" value="Chromosome"/>
</dbReference>
<dbReference type="InterPro" id="IPR040026">
    <property type="entry name" value="FliD"/>
</dbReference>
<evidence type="ECO:0000313" key="9">
    <source>
        <dbReference type="Proteomes" id="UP000182945"/>
    </source>
</evidence>